<dbReference type="Proteomes" id="UP000267469">
    <property type="component" value="Unassembled WGS sequence"/>
</dbReference>
<gene>
    <name evidence="3" type="ORF">ED312_12145</name>
</gene>
<evidence type="ECO:0000256" key="2">
    <source>
        <dbReference type="SAM" id="Phobius"/>
    </source>
</evidence>
<keyword evidence="2" id="KW-1133">Transmembrane helix</keyword>
<evidence type="ECO:0000256" key="1">
    <source>
        <dbReference type="SAM" id="Coils"/>
    </source>
</evidence>
<evidence type="ECO:0000313" key="3">
    <source>
        <dbReference type="EMBL" id="RNL85668.1"/>
    </source>
</evidence>
<name>A0A3N0ECV9_SINP1</name>
<comment type="caution">
    <text evidence="3">The sequence shown here is derived from an EMBL/GenBank/DDBJ whole genome shotgun (WGS) entry which is preliminary data.</text>
</comment>
<sequence length="184" mass="21181">MPEDHEERFLARLERELPERKVRRVHFGLGKVWKIAASFLIVGGITAVLFFGIKQKGAVAEGTPVVTDKQNPVNDANRLSLGDLSPDLKKVEEYYVTAINWELSQVEIDDANKQLFDEYMARLGELNEEYQTLNRELNDIGPNEQTVVALIDNLKMRLQLLYRLKDKLQELKNKNNEEISDLQV</sequence>
<feature type="coiled-coil region" evidence="1">
    <location>
        <begin position="116"/>
        <end position="181"/>
    </location>
</feature>
<protein>
    <recommendedName>
        <fullName evidence="5">DUF4179 domain-containing protein</fullName>
    </recommendedName>
</protein>
<dbReference type="OrthoDB" id="1441018at2"/>
<evidence type="ECO:0008006" key="5">
    <source>
        <dbReference type="Google" id="ProtNLM"/>
    </source>
</evidence>
<keyword evidence="1" id="KW-0175">Coiled coil</keyword>
<organism evidence="3 4">
    <name type="scientific">Sinomicrobium pectinilyticum</name>
    <dbReference type="NCBI Taxonomy" id="1084421"/>
    <lineage>
        <taxon>Bacteria</taxon>
        <taxon>Pseudomonadati</taxon>
        <taxon>Bacteroidota</taxon>
        <taxon>Flavobacteriia</taxon>
        <taxon>Flavobacteriales</taxon>
        <taxon>Flavobacteriaceae</taxon>
        <taxon>Sinomicrobium</taxon>
    </lineage>
</organism>
<keyword evidence="2" id="KW-0472">Membrane</keyword>
<keyword evidence="2" id="KW-0812">Transmembrane</keyword>
<keyword evidence="4" id="KW-1185">Reference proteome</keyword>
<accession>A0A3N0ECV9</accession>
<dbReference type="AlphaFoldDB" id="A0A3N0ECV9"/>
<feature type="transmembrane region" description="Helical" evidence="2">
    <location>
        <begin position="32"/>
        <end position="53"/>
    </location>
</feature>
<evidence type="ECO:0000313" key="4">
    <source>
        <dbReference type="Proteomes" id="UP000267469"/>
    </source>
</evidence>
<reference evidence="3 4" key="1">
    <citation type="submission" date="2018-10" db="EMBL/GenBank/DDBJ databases">
        <title>Sinomicrobium pectinilyticum sp. nov., a pectinase-producing bacterium isolated from alkaline and saline soil, and emended description of the genus Sinomicrobium.</title>
        <authorList>
            <person name="Cheng B."/>
            <person name="Li C."/>
            <person name="Lai Q."/>
            <person name="Du M."/>
            <person name="Shao Z."/>
            <person name="Xu P."/>
            <person name="Yang C."/>
        </authorList>
    </citation>
    <scope>NUCLEOTIDE SEQUENCE [LARGE SCALE GENOMIC DNA]</scope>
    <source>
        <strain evidence="3 4">5DNS001</strain>
    </source>
</reference>
<proteinExistence type="predicted"/>
<dbReference type="EMBL" id="RJTM01000086">
    <property type="protein sequence ID" value="RNL85668.1"/>
    <property type="molecule type" value="Genomic_DNA"/>
</dbReference>